<protein>
    <recommendedName>
        <fullName evidence="2">RNA-binding S4 domain-containing protein</fullName>
    </recommendedName>
</protein>
<dbReference type="Pfam" id="PF01479">
    <property type="entry name" value="S4"/>
    <property type="match status" value="1"/>
</dbReference>
<accession>A0A1S1YZK9</accession>
<dbReference type="SUPFAM" id="SSF55174">
    <property type="entry name" value="Alpha-L RNA-binding motif"/>
    <property type="match status" value="1"/>
</dbReference>
<keyword evidence="4" id="KW-1185">Reference proteome</keyword>
<sequence length="102" mass="11914">MRIDKYLWCVRIFKTRTVATDACKKEEVLLNGNVPKPSQKIATGDIVEVKKDPIWRKFKVVNLIDKRVGASLVNDNVQEITSKEELSKLKDYIDEKRFYLNK</sequence>
<dbReference type="RefSeq" id="WP_071397122.1">
    <property type="nucleotide sequence ID" value="NZ_JRYR02000001.1"/>
</dbReference>
<dbReference type="AlphaFoldDB" id="A0A1S1YZK9"/>
<dbReference type="InterPro" id="IPR002942">
    <property type="entry name" value="S4_RNA-bd"/>
</dbReference>
<dbReference type="SMART" id="SM00363">
    <property type="entry name" value="S4"/>
    <property type="match status" value="1"/>
</dbReference>
<dbReference type="Gene3D" id="3.10.290.10">
    <property type="entry name" value="RNA-binding S4 domain"/>
    <property type="match status" value="1"/>
</dbReference>
<evidence type="ECO:0000256" key="1">
    <source>
        <dbReference type="PROSITE-ProRule" id="PRU00182"/>
    </source>
</evidence>
<evidence type="ECO:0000313" key="4">
    <source>
        <dbReference type="Proteomes" id="UP000179797"/>
    </source>
</evidence>
<keyword evidence="1" id="KW-0694">RNA-binding</keyword>
<dbReference type="InterPro" id="IPR036986">
    <property type="entry name" value="S4_RNA-bd_sf"/>
</dbReference>
<dbReference type="STRING" id="915059.NH26_08360"/>
<organism evidence="3 4">
    <name type="scientific">Flammeovirga pacifica</name>
    <dbReference type="NCBI Taxonomy" id="915059"/>
    <lineage>
        <taxon>Bacteria</taxon>
        <taxon>Pseudomonadati</taxon>
        <taxon>Bacteroidota</taxon>
        <taxon>Cytophagia</taxon>
        <taxon>Cytophagales</taxon>
        <taxon>Flammeovirgaceae</taxon>
        <taxon>Flammeovirga</taxon>
    </lineage>
</organism>
<dbReference type="Proteomes" id="UP000179797">
    <property type="component" value="Unassembled WGS sequence"/>
</dbReference>
<feature type="domain" description="RNA-binding S4" evidence="2">
    <location>
        <begin position="1"/>
        <end position="64"/>
    </location>
</feature>
<comment type="caution">
    <text evidence="3">The sequence shown here is derived from an EMBL/GenBank/DDBJ whole genome shotgun (WGS) entry which is preliminary data.</text>
</comment>
<evidence type="ECO:0000259" key="2">
    <source>
        <dbReference type="SMART" id="SM00363"/>
    </source>
</evidence>
<gene>
    <name evidence="3" type="ORF">NH26_08360</name>
</gene>
<dbReference type="EMBL" id="JRYR02000001">
    <property type="protein sequence ID" value="OHX66363.1"/>
    <property type="molecule type" value="Genomic_DNA"/>
</dbReference>
<name>A0A1S1YZK9_FLAPC</name>
<proteinExistence type="predicted"/>
<dbReference type="CDD" id="cd00165">
    <property type="entry name" value="S4"/>
    <property type="match status" value="1"/>
</dbReference>
<dbReference type="PROSITE" id="PS50889">
    <property type="entry name" value="S4"/>
    <property type="match status" value="1"/>
</dbReference>
<dbReference type="GO" id="GO:0003723">
    <property type="term" value="F:RNA binding"/>
    <property type="evidence" value="ECO:0007669"/>
    <property type="project" value="UniProtKB-KW"/>
</dbReference>
<dbReference type="OrthoDB" id="9797176at2"/>
<reference evidence="3 4" key="1">
    <citation type="journal article" date="2012" name="Int. J. Syst. Evol. Microbiol.">
        <title>Flammeovirga pacifica sp. nov., isolated from deep-sea sediment.</title>
        <authorList>
            <person name="Xu H."/>
            <person name="Fu Y."/>
            <person name="Yang N."/>
            <person name="Ding Z."/>
            <person name="Lai Q."/>
            <person name="Zeng R."/>
        </authorList>
    </citation>
    <scope>NUCLEOTIDE SEQUENCE [LARGE SCALE GENOMIC DNA]</scope>
    <source>
        <strain evidence="4">DSM 24597 / LMG 26175 / WPAGA1</strain>
    </source>
</reference>
<evidence type="ECO:0000313" key="3">
    <source>
        <dbReference type="EMBL" id="OHX66363.1"/>
    </source>
</evidence>